<dbReference type="Ensembl" id="ENSTGUT00000033705.1">
    <property type="protein sequence ID" value="ENSTGUP00000027914.1"/>
    <property type="gene ID" value="ENSTGUG00000012148.2"/>
</dbReference>
<feature type="compositionally biased region" description="Basic and acidic residues" evidence="1">
    <location>
        <begin position="56"/>
        <end position="66"/>
    </location>
</feature>
<dbReference type="GeneTree" id="ENSGT00390000018094"/>
<keyword evidence="4" id="KW-1185">Reference proteome</keyword>
<reference evidence="3" key="2">
    <citation type="submission" date="2025-08" db="UniProtKB">
        <authorList>
            <consortium name="Ensembl"/>
        </authorList>
    </citation>
    <scope>IDENTIFICATION</scope>
</reference>
<dbReference type="AlphaFoldDB" id="A0A674GXU8"/>
<feature type="domain" description="CTHRC1 C-terminal" evidence="2">
    <location>
        <begin position="334"/>
        <end position="429"/>
    </location>
</feature>
<sequence>AASCRYSSFIRKELPSAEQTPEDVEGNCLGLRESPGGEPGGAAGEPGRRTGRVSGRAREENPEGLRESPGGKPGGAPGEPGRRAREENPEGLRESPGGEPGRRTRRGSGRAQEENREENPEGLRRAGHGPAALPPPGSARLGWAGLGAAGGSGTARGKRGGAGPRGREPPAPCQWLRGGGSAWPSRSVTGWKFPASPGRELGLRALKGSFIAARAAARSGGPGLLPQPARRIPARTMPRGPAAAAAPLLLLLALLLAAAPPHGGSDSPKGKQKALRQREVVDVYNGMCLQGPSGVPGRDGNPGANGIPGTPGIPGRDGLKGEKGECMRESIEESWTPNFKQCSWSALNYGIDLGKIAECTFTKMRSNSALRVLFSGSLRLKCRNACCQRWYFTFNGAECAGPLPIEAIIYLDQGSPELNSTINIHRTSSGAYAGRAEMEQKAAVVTKCRVANSHFFSYSALSELTIDK</sequence>
<dbReference type="Pfam" id="PF01391">
    <property type="entry name" value="Collagen"/>
    <property type="match status" value="1"/>
</dbReference>
<gene>
    <name evidence="3" type="primary">CTHRC1</name>
</gene>
<protein>
    <submittedName>
        <fullName evidence="3">Collagen triple helix repeat containing 1</fullName>
    </submittedName>
</protein>
<reference evidence="3 4" key="1">
    <citation type="journal article" date="2010" name="Nature">
        <title>The genome of a songbird.</title>
        <authorList>
            <person name="Warren W.C."/>
            <person name="Clayton D.F."/>
            <person name="Ellegren H."/>
            <person name="Arnold A.P."/>
            <person name="Hillier L.W."/>
            <person name="Kunstner A."/>
            <person name="Searle S."/>
            <person name="White S."/>
            <person name="Vilella A.J."/>
            <person name="Fairley S."/>
            <person name="Heger A."/>
            <person name="Kong L."/>
            <person name="Ponting C.P."/>
            <person name="Jarvis E.D."/>
            <person name="Mello C.V."/>
            <person name="Minx P."/>
            <person name="Lovell P."/>
            <person name="Velho T.A."/>
            <person name="Ferris M."/>
            <person name="Balakrishnan C.N."/>
            <person name="Sinha S."/>
            <person name="Blatti C."/>
            <person name="London S.E."/>
            <person name="Li Y."/>
            <person name="Lin Y.C."/>
            <person name="George J."/>
            <person name="Sweedler J."/>
            <person name="Southey B."/>
            <person name="Gunaratne P."/>
            <person name="Watson M."/>
            <person name="Nam K."/>
            <person name="Backstrom N."/>
            <person name="Smeds L."/>
            <person name="Nabholz B."/>
            <person name="Itoh Y."/>
            <person name="Whitney O."/>
            <person name="Pfenning A.R."/>
            <person name="Howard J."/>
            <person name="Volker M."/>
            <person name="Skinner B.M."/>
            <person name="Griffin D.K."/>
            <person name="Ye L."/>
            <person name="McLaren W.M."/>
            <person name="Flicek P."/>
            <person name="Quesada V."/>
            <person name="Velasco G."/>
            <person name="Lopez-Otin C."/>
            <person name="Puente X.S."/>
            <person name="Olender T."/>
            <person name="Lancet D."/>
            <person name="Smit A.F."/>
            <person name="Hubley R."/>
            <person name="Konkel M.K."/>
            <person name="Walker J.A."/>
            <person name="Batzer M.A."/>
            <person name="Gu W."/>
            <person name="Pollock D.D."/>
            <person name="Chen L."/>
            <person name="Cheng Z."/>
            <person name="Eichler E.E."/>
            <person name="Stapley J."/>
            <person name="Slate J."/>
            <person name="Ekblom R."/>
            <person name="Birkhead T."/>
            <person name="Burke T."/>
            <person name="Burt D."/>
            <person name="Scharff C."/>
            <person name="Adam I."/>
            <person name="Richard H."/>
            <person name="Sultan M."/>
            <person name="Soldatov A."/>
            <person name="Lehrach H."/>
            <person name="Edwards S.V."/>
            <person name="Yang S.P."/>
            <person name="Li X."/>
            <person name="Graves T."/>
            <person name="Fulton L."/>
            <person name="Nelson J."/>
            <person name="Chinwalla A."/>
            <person name="Hou S."/>
            <person name="Mardis E.R."/>
            <person name="Wilson R.K."/>
        </authorList>
    </citation>
    <scope>NUCLEOTIDE SEQUENCE [LARGE SCALE GENOMIC DNA]</scope>
</reference>
<evidence type="ECO:0000259" key="2">
    <source>
        <dbReference type="Pfam" id="PF25815"/>
    </source>
</evidence>
<feature type="region of interest" description="Disordered" evidence="1">
    <location>
        <begin position="1"/>
        <end position="173"/>
    </location>
</feature>
<organism evidence="3 4">
    <name type="scientific">Taeniopygia guttata</name>
    <name type="common">Zebra finch</name>
    <name type="synonym">Poephila guttata</name>
    <dbReference type="NCBI Taxonomy" id="59729"/>
    <lineage>
        <taxon>Eukaryota</taxon>
        <taxon>Metazoa</taxon>
        <taxon>Chordata</taxon>
        <taxon>Craniata</taxon>
        <taxon>Vertebrata</taxon>
        <taxon>Euteleostomi</taxon>
        <taxon>Archelosauria</taxon>
        <taxon>Archosauria</taxon>
        <taxon>Dinosauria</taxon>
        <taxon>Saurischia</taxon>
        <taxon>Theropoda</taxon>
        <taxon>Coelurosauria</taxon>
        <taxon>Aves</taxon>
        <taxon>Neognathae</taxon>
        <taxon>Neoaves</taxon>
        <taxon>Telluraves</taxon>
        <taxon>Australaves</taxon>
        <taxon>Passeriformes</taxon>
        <taxon>Passeroidea</taxon>
        <taxon>Estrildidae</taxon>
        <taxon>Estrildinae</taxon>
        <taxon>Taeniopygia</taxon>
    </lineage>
</organism>
<feature type="compositionally biased region" description="Basic and acidic residues" evidence="1">
    <location>
        <begin position="80"/>
        <end position="93"/>
    </location>
</feature>
<name>A0A674GXU8_TAEGU</name>
<accession>A0A674GXU8</accession>
<feature type="compositionally biased region" description="Gly residues" evidence="1">
    <location>
        <begin position="144"/>
        <end position="164"/>
    </location>
</feature>
<proteinExistence type="predicted"/>
<dbReference type="Pfam" id="PF25815">
    <property type="entry name" value="CTHRC1_C"/>
    <property type="match status" value="1"/>
</dbReference>
<evidence type="ECO:0000313" key="4">
    <source>
        <dbReference type="Proteomes" id="UP000007754"/>
    </source>
</evidence>
<reference evidence="3" key="3">
    <citation type="submission" date="2025-09" db="UniProtKB">
        <authorList>
            <consortium name="Ensembl"/>
        </authorList>
    </citation>
    <scope>IDENTIFICATION</scope>
</reference>
<evidence type="ECO:0000313" key="3">
    <source>
        <dbReference type="Ensembl" id="ENSTGUP00000027914.1"/>
    </source>
</evidence>
<feature type="compositionally biased region" description="Basic and acidic residues" evidence="1">
    <location>
        <begin position="111"/>
        <end position="124"/>
    </location>
</feature>
<feature type="region of interest" description="Disordered" evidence="1">
    <location>
        <begin position="292"/>
        <end position="319"/>
    </location>
</feature>
<dbReference type="InterPro" id="IPR057873">
    <property type="entry name" value="CTHRC1_C"/>
</dbReference>
<dbReference type="InterPro" id="IPR008160">
    <property type="entry name" value="Collagen"/>
</dbReference>
<evidence type="ECO:0000256" key="1">
    <source>
        <dbReference type="SAM" id="MobiDB-lite"/>
    </source>
</evidence>
<dbReference type="InParanoid" id="A0A674GXU8"/>
<dbReference type="Proteomes" id="UP000007754">
    <property type="component" value="Chromosome 2"/>
</dbReference>